<dbReference type="PANTHER" id="PTHR10643">
    <property type="entry name" value="KINETOCHORE PROTEIN NDC80"/>
    <property type="match status" value="1"/>
</dbReference>
<comment type="subunit">
    <text evidence="10">Component of the NDC80 complex.</text>
</comment>
<evidence type="ECO:0000256" key="2">
    <source>
        <dbReference type="ARBA" id="ARBA00022454"/>
    </source>
</evidence>
<keyword evidence="2 10" id="KW-0158">Chromosome</keyword>
<keyword evidence="7 10" id="KW-0539">Nucleus</keyword>
<reference evidence="14 15" key="2">
    <citation type="journal article" date="2019" name="G3 (Bethesda)">
        <title>Hybrid Assembly of the Genome of the Entomopathogenic Nematode Steinernema carpocapsae Identifies the X-Chromosome.</title>
        <authorList>
            <person name="Serra L."/>
            <person name="Macchietto M."/>
            <person name="Macias-Munoz A."/>
            <person name="McGill C.J."/>
            <person name="Rodriguez I.M."/>
            <person name="Rodriguez B."/>
            <person name="Murad R."/>
            <person name="Mortazavi A."/>
        </authorList>
    </citation>
    <scope>NUCLEOTIDE SEQUENCE [LARGE SCALE GENOMIC DNA]</scope>
    <source>
        <strain evidence="14 15">ALL</strain>
    </source>
</reference>
<gene>
    <name evidence="14" type="ORF">L596_024383</name>
</gene>
<dbReference type="OrthoDB" id="7459479at2759"/>
<evidence type="ECO:0000256" key="6">
    <source>
        <dbReference type="ARBA" id="ARBA00023054"/>
    </source>
</evidence>
<dbReference type="GO" id="GO:0031262">
    <property type="term" value="C:Ndc80 complex"/>
    <property type="evidence" value="ECO:0007669"/>
    <property type="project" value="UniProtKB-UniRule"/>
</dbReference>
<evidence type="ECO:0000256" key="5">
    <source>
        <dbReference type="ARBA" id="ARBA00022838"/>
    </source>
</evidence>
<comment type="caution">
    <text evidence="14">The sequence shown here is derived from an EMBL/GenBank/DDBJ whole genome shotgun (WGS) entry which is preliminary data.</text>
</comment>
<accession>A0A4U5MHB2</accession>
<comment type="similarity">
    <text evidence="1 10">Belongs to the NDC80/HEC1 family.</text>
</comment>
<dbReference type="PANTHER" id="PTHR10643:SF2">
    <property type="entry name" value="KINETOCHORE PROTEIN NDC80 HOMOLOG"/>
    <property type="match status" value="1"/>
</dbReference>
<evidence type="ECO:0000256" key="1">
    <source>
        <dbReference type="ARBA" id="ARBA00007050"/>
    </source>
</evidence>
<proteinExistence type="inferred from homology"/>
<dbReference type="STRING" id="34508.A0A4U5MHB2"/>
<evidence type="ECO:0000256" key="4">
    <source>
        <dbReference type="ARBA" id="ARBA00022776"/>
    </source>
</evidence>
<evidence type="ECO:0000256" key="10">
    <source>
        <dbReference type="RuleBase" id="RU368072"/>
    </source>
</evidence>
<keyword evidence="15" id="KW-1185">Reference proteome</keyword>
<evidence type="ECO:0000256" key="11">
    <source>
        <dbReference type="SAM" id="Coils"/>
    </source>
</evidence>
<feature type="domain" description="Kinetochore protein Ndc80 CH" evidence="13">
    <location>
        <begin position="66"/>
        <end position="172"/>
    </location>
</feature>
<protein>
    <recommendedName>
        <fullName evidence="10">Kinetochore protein NDC80</fullName>
    </recommendedName>
</protein>
<sequence>MYNKGRSTFRAPQTPKAGGAAIPNRLPSTGRASDMRRMSWTPSSANRLSGFTGRPSVSTLAITKPDCKKKNKEKILKFLSDFGHDAASMERVISTKSGYKMIFEFIIGRIFNDENFAIGDKLESEIPEIMKRFDYPYNIKAAYFQPIGVMHTFPHLLAILAFLVDIFETYEQMSENPPSALHFNDSQDSTTHAYNYAFILTTFNKCNDLMDGMATEEFLEQERDAYIEAFNNQDELAEELNEWLDREDDMKHDREALEKGKVDIEQAEKRLKDREAGIEKCMNFHKMSVEANVERTSNLKELEAKEQEYRTQIDSVNSQIEEVRSRLARQSMTGEKAREVNQECESIADNIRVMDEEHQKMLAAHDSSTRAAMKQGNLLKEHYVNLVSILENMWRSVVTGADRDRIDFAKLQSVNPIHIDTALVEGGDIQKIVEKIHDVAHKRDEAVSEGQLNIKSELARFENKIREVLSQINATETERYKILETRKRARASHEQDVHQLKLALEVAQGEKKLYDQERPDILEMREKLHEAQMLLRSTEVELEKKCVEKTEGVFAESDDILRHLEEFEICEKEIVGYEKDVLNSFRNVLNCRNV</sequence>
<evidence type="ECO:0000313" key="15">
    <source>
        <dbReference type="Proteomes" id="UP000298663"/>
    </source>
</evidence>
<evidence type="ECO:0000256" key="3">
    <source>
        <dbReference type="ARBA" id="ARBA00022618"/>
    </source>
</evidence>
<feature type="compositionally biased region" description="Polar residues" evidence="12">
    <location>
        <begin position="40"/>
        <end position="52"/>
    </location>
</feature>
<keyword evidence="5 10" id="KW-0995">Kinetochore</keyword>
<evidence type="ECO:0000259" key="13">
    <source>
        <dbReference type="Pfam" id="PF03801"/>
    </source>
</evidence>
<comment type="function">
    <text evidence="10">Acts as a component of the essential kinetochore-associated NDC80 complex, which is required for chromosome segregation and spindle checkpoint activity.</text>
</comment>
<reference evidence="14 15" key="1">
    <citation type="journal article" date="2015" name="Genome Biol.">
        <title>Comparative genomics of Steinernema reveals deeply conserved gene regulatory networks.</title>
        <authorList>
            <person name="Dillman A.R."/>
            <person name="Macchietto M."/>
            <person name="Porter C.F."/>
            <person name="Rogers A."/>
            <person name="Williams B."/>
            <person name="Antoshechkin I."/>
            <person name="Lee M.M."/>
            <person name="Goodwin Z."/>
            <person name="Lu X."/>
            <person name="Lewis E.E."/>
            <person name="Goodrich-Blair H."/>
            <person name="Stock S.P."/>
            <person name="Adams B.J."/>
            <person name="Sternberg P.W."/>
            <person name="Mortazavi A."/>
        </authorList>
    </citation>
    <scope>NUCLEOTIDE SEQUENCE [LARGE SCALE GENOMIC DNA]</scope>
    <source>
        <strain evidence="14 15">ALL</strain>
    </source>
</reference>
<evidence type="ECO:0000313" key="14">
    <source>
        <dbReference type="EMBL" id="TKR68393.1"/>
    </source>
</evidence>
<dbReference type="GO" id="GO:0005634">
    <property type="term" value="C:nucleus"/>
    <property type="evidence" value="ECO:0007669"/>
    <property type="project" value="UniProtKB-SubCell"/>
</dbReference>
<dbReference type="Pfam" id="PF03801">
    <property type="entry name" value="Ndc80_HEC"/>
    <property type="match status" value="1"/>
</dbReference>
<comment type="subcellular location">
    <subcellularLocation>
        <location evidence="10">Chromosome</location>
        <location evidence="10">Centromere</location>
        <location evidence="10">Kinetochore</location>
    </subcellularLocation>
    <subcellularLocation>
        <location evidence="10">Nucleus</location>
    </subcellularLocation>
</comment>
<dbReference type="Gene3D" id="1.10.418.30">
    <property type="entry name" value="Ncd80 complex, Ncd80 subunit"/>
    <property type="match status" value="1"/>
</dbReference>
<evidence type="ECO:0000256" key="12">
    <source>
        <dbReference type="SAM" id="MobiDB-lite"/>
    </source>
</evidence>
<keyword evidence="3 10" id="KW-0132">Cell division</keyword>
<organism evidence="14 15">
    <name type="scientific">Steinernema carpocapsae</name>
    <name type="common">Entomopathogenic nematode</name>
    <dbReference type="NCBI Taxonomy" id="34508"/>
    <lineage>
        <taxon>Eukaryota</taxon>
        <taxon>Metazoa</taxon>
        <taxon>Ecdysozoa</taxon>
        <taxon>Nematoda</taxon>
        <taxon>Chromadorea</taxon>
        <taxon>Rhabditida</taxon>
        <taxon>Tylenchina</taxon>
        <taxon>Panagrolaimomorpha</taxon>
        <taxon>Strongyloidoidea</taxon>
        <taxon>Steinernematidae</taxon>
        <taxon>Steinernema</taxon>
    </lineage>
</organism>
<dbReference type="InterPro" id="IPR038273">
    <property type="entry name" value="Ndc80_sf"/>
</dbReference>
<dbReference type="InterPro" id="IPR055260">
    <property type="entry name" value="Ndc80_CH"/>
</dbReference>
<keyword evidence="8 10" id="KW-0131">Cell cycle</keyword>
<dbReference type="Proteomes" id="UP000298663">
    <property type="component" value="Unassembled WGS sequence"/>
</dbReference>
<dbReference type="AlphaFoldDB" id="A0A4U5MHB2"/>
<evidence type="ECO:0000256" key="7">
    <source>
        <dbReference type="ARBA" id="ARBA00023242"/>
    </source>
</evidence>
<evidence type="ECO:0000256" key="8">
    <source>
        <dbReference type="ARBA" id="ARBA00023306"/>
    </source>
</evidence>
<evidence type="ECO:0000256" key="9">
    <source>
        <dbReference type="ARBA" id="ARBA00023328"/>
    </source>
</evidence>
<feature type="region of interest" description="Disordered" evidence="12">
    <location>
        <begin position="1"/>
        <end position="52"/>
    </location>
</feature>
<dbReference type="GO" id="GO:0051315">
    <property type="term" value="P:attachment of mitotic spindle microtubules to kinetochore"/>
    <property type="evidence" value="ECO:0007669"/>
    <property type="project" value="UniProtKB-UniRule"/>
</dbReference>
<keyword evidence="4 10" id="KW-0498">Mitosis</keyword>
<name>A0A4U5MHB2_STECR</name>
<dbReference type="EMBL" id="AZBU02000008">
    <property type="protein sequence ID" value="TKR68393.1"/>
    <property type="molecule type" value="Genomic_DNA"/>
</dbReference>
<keyword evidence="6 11" id="KW-0175">Coiled coil</keyword>
<feature type="coiled-coil region" evidence="11">
    <location>
        <begin position="458"/>
        <end position="541"/>
    </location>
</feature>
<feature type="coiled-coil region" evidence="11">
    <location>
        <begin position="299"/>
        <end position="357"/>
    </location>
</feature>
<dbReference type="GO" id="GO:0051301">
    <property type="term" value="P:cell division"/>
    <property type="evidence" value="ECO:0007669"/>
    <property type="project" value="UniProtKB-UniRule"/>
</dbReference>
<keyword evidence="9 10" id="KW-0137">Centromere</keyword>
<dbReference type="InterPro" id="IPR005550">
    <property type="entry name" value="Kinetochore_Ndc80"/>
</dbReference>